<accession>A0A0A1DXD8</accession>
<reference evidence="14 15" key="1">
    <citation type="journal article" date="2015" name="Genome Announc.">
        <title>Complete Genome Sequence of Steroid-Transforming Nocardioides simplex VKM Ac-2033D.</title>
        <authorList>
            <person name="Shtratnikova V.Y."/>
            <person name="Schelkunov M.I."/>
            <person name="Pekov Y.A."/>
            <person name="Fokina V.V."/>
            <person name="Logacheva M.D."/>
            <person name="Sokolov S.L."/>
            <person name="Bragin E.Y."/>
            <person name="Ashapkin V.V."/>
            <person name="Donova M.V."/>
        </authorList>
    </citation>
    <scope>NUCLEOTIDE SEQUENCE [LARGE SCALE GENOMIC DNA]</scope>
    <source>
        <strain evidence="14 15">VKM Ac-2033D</strain>
    </source>
</reference>
<evidence type="ECO:0000256" key="7">
    <source>
        <dbReference type="ARBA" id="ARBA00022989"/>
    </source>
</evidence>
<keyword evidence="8" id="KW-0915">Sodium</keyword>
<evidence type="ECO:0000256" key="13">
    <source>
        <dbReference type="RuleBase" id="RU362091"/>
    </source>
</evidence>
<dbReference type="InterPro" id="IPR001734">
    <property type="entry name" value="Na/solute_symporter"/>
</dbReference>
<evidence type="ECO:0000256" key="12">
    <source>
        <dbReference type="ARBA" id="ARBA00033708"/>
    </source>
</evidence>
<keyword evidence="4" id="KW-1003">Cell membrane</keyword>
<dbReference type="eggNOG" id="COG0591">
    <property type="taxonomic scope" value="Bacteria"/>
</dbReference>
<dbReference type="PROSITE" id="PS50283">
    <property type="entry name" value="NA_SOLUT_SYMP_3"/>
    <property type="match status" value="1"/>
</dbReference>
<evidence type="ECO:0000313" key="14">
    <source>
        <dbReference type="EMBL" id="AIY20125.2"/>
    </source>
</evidence>
<evidence type="ECO:0000256" key="10">
    <source>
        <dbReference type="ARBA" id="ARBA00023136"/>
    </source>
</evidence>
<gene>
    <name evidence="14" type="ORF">KR76_22660</name>
</gene>
<dbReference type="PANTHER" id="PTHR48086:SF3">
    <property type="entry name" value="SODIUM_PROLINE SYMPORTER"/>
    <property type="match status" value="1"/>
</dbReference>
<keyword evidence="10" id="KW-0472">Membrane</keyword>
<dbReference type="Proteomes" id="UP000030300">
    <property type="component" value="Chromosome"/>
</dbReference>
<evidence type="ECO:0000256" key="6">
    <source>
        <dbReference type="ARBA" id="ARBA00022847"/>
    </source>
</evidence>
<sequence>MTSMSGSMAVTLGMLTAFFALIVFVLYATNRSAKSFSDYAVGGRSFSSWYIAMSYTNSWWPGATYTAFFGLSVGAGVLGFYALAYSLLGVTAMYLMAERAWLWGKRYDLKTQPDMLGLRFDSQAVRVIASAIGVVCLFPWIVLGMQAMGLIFRFASFGQWSVTTCLVVGVAVIAVRQIWTVQMGMRGLVITDLVQGIVAYGLAALVCLGILFGPADAGGFIALKDLPDSLLVVPGDGGAYGPWYLFSLIVTGVIGSLCWPTSYQRIYTAKGVRSVKKGTLQTMLVAGGFYLLLTLVALAAASMTDIVAAPQDGWFVLLYDRGGQWLLGMALVIVLAASMGWIDGCVQVCGAQIANDIVHVISPRTDFQLKVVAKGSMVVYMLASAVVAYIAFDYPRLQLLAQMSYQGIVQLAVPMFLGMFWKRGTKTAALASMCTGFLVAAVLTWKYPDDMPALGSVTGGVLALLLNLVVYVVLAYVLPQSDTEKRRVDELFEAGKSRPEPVLSPTA</sequence>
<proteinExistence type="inferred from homology"/>
<keyword evidence="5" id="KW-0812">Transmembrane</keyword>
<evidence type="ECO:0000313" key="15">
    <source>
        <dbReference type="Proteomes" id="UP000030300"/>
    </source>
</evidence>
<dbReference type="STRING" id="2045.KR76_22660"/>
<dbReference type="EMBL" id="CP009896">
    <property type="protein sequence ID" value="AIY20125.2"/>
    <property type="molecule type" value="Genomic_DNA"/>
</dbReference>
<dbReference type="InterPro" id="IPR050277">
    <property type="entry name" value="Sodium:Solute_Symporter"/>
</dbReference>
<evidence type="ECO:0000256" key="2">
    <source>
        <dbReference type="ARBA" id="ARBA00006434"/>
    </source>
</evidence>
<evidence type="ECO:0000256" key="9">
    <source>
        <dbReference type="ARBA" id="ARBA00023065"/>
    </source>
</evidence>
<name>A0A0A1DXD8_NOCSI</name>
<dbReference type="GO" id="GO:0005886">
    <property type="term" value="C:plasma membrane"/>
    <property type="evidence" value="ECO:0007669"/>
    <property type="project" value="UniProtKB-SubCell"/>
</dbReference>
<dbReference type="GO" id="GO:0006814">
    <property type="term" value="P:sodium ion transport"/>
    <property type="evidence" value="ECO:0007669"/>
    <property type="project" value="UniProtKB-KW"/>
</dbReference>
<dbReference type="GO" id="GO:0015293">
    <property type="term" value="F:symporter activity"/>
    <property type="evidence" value="ECO:0007669"/>
    <property type="project" value="UniProtKB-KW"/>
</dbReference>
<keyword evidence="6" id="KW-0769">Symport</keyword>
<evidence type="ECO:0000256" key="11">
    <source>
        <dbReference type="ARBA" id="ARBA00023201"/>
    </source>
</evidence>
<comment type="similarity">
    <text evidence="2 13">Belongs to the sodium:solute symporter (SSF) (TC 2.A.21) family.</text>
</comment>
<evidence type="ECO:0000256" key="5">
    <source>
        <dbReference type="ARBA" id="ARBA00022692"/>
    </source>
</evidence>
<evidence type="ECO:0000256" key="4">
    <source>
        <dbReference type="ARBA" id="ARBA00022475"/>
    </source>
</evidence>
<dbReference type="Gene3D" id="1.20.1730.10">
    <property type="entry name" value="Sodium/glucose cotransporter"/>
    <property type="match status" value="1"/>
</dbReference>
<comment type="catalytic activity">
    <reaction evidence="12">
        <text>L-proline(in) + Na(+)(in) = L-proline(out) + Na(+)(out)</text>
        <dbReference type="Rhea" id="RHEA:28967"/>
        <dbReference type="ChEBI" id="CHEBI:29101"/>
        <dbReference type="ChEBI" id="CHEBI:60039"/>
    </reaction>
</comment>
<keyword evidence="11" id="KW-0739">Sodium transport</keyword>
<keyword evidence="9" id="KW-0406">Ion transport</keyword>
<dbReference type="AlphaFoldDB" id="A0A0A1DXD8"/>
<evidence type="ECO:0000256" key="3">
    <source>
        <dbReference type="ARBA" id="ARBA00022448"/>
    </source>
</evidence>
<dbReference type="InterPro" id="IPR038377">
    <property type="entry name" value="Na/Glc_symporter_sf"/>
</dbReference>
<dbReference type="PANTHER" id="PTHR48086">
    <property type="entry name" value="SODIUM/PROLINE SYMPORTER-RELATED"/>
    <property type="match status" value="1"/>
</dbReference>
<organism evidence="14 15">
    <name type="scientific">Nocardioides simplex</name>
    <name type="common">Arthrobacter simplex</name>
    <dbReference type="NCBI Taxonomy" id="2045"/>
    <lineage>
        <taxon>Bacteria</taxon>
        <taxon>Bacillati</taxon>
        <taxon>Actinomycetota</taxon>
        <taxon>Actinomycetes</taxon>
        <taxon>Propionibacteriales</taxon>
        <taxon>Nocardioidaceae</taxon>
        <taxon>Pimelobacter</taxon>
    </lineage>
</organism>
<keyword evidence="15" id="KW-1185">Reference proteome</keyword>
<keyword evidence="3" id="KW-0813">Transport</keyword>
<comment type="subcellular location">
    <subcellularLocation>
        <location evidence="1">Cell membrane</location>
        <topology evidence="1">Multi-pass membrane protein</topology>
    </subcellularLocation>
</comment>
<dbReference type="GeneID" id="96611582"/>
<dbReference type="Pfam" id="PF00474">
    <property type="entry name" value="SSF"/>
    <property type="match status" value="1"/>
</dbReference>
<dbReference type="CDD" id="cd10322">
    <property type="entry name" value="SLC5sbd"/>
    <property type="match status" value="1"/>
</dbReference>
<evidence type="ECO:0000256" key="1">
    <source>
        <dbReference type="ARBA" id="ARBA00004651"/>
    </source>
</evidence>
<dbReference type="KEGG" id="psim:KR76_22660"/>
<protein>
    <submittedName>
        <fullName evidence="14">Sodium:solute symporter family protein</fullName>
    </submittedName>
</protein>
<keyword evidence="7" id="KW-1133">Transmembrane helix</keyword>
<dbReference type="HOGENOM" id="CLU_018808_13_0_11"/>
<dbReference type="RefSeq" id="WP_200887016.1">
    <property type="nucleotide sequence ID" value="NZ_BJMC01000013.1"/>
</dbReference>
<evidence type="ECO:0000256" key="8">
    <source>
        <dbReference type="ARBA" id="ARBA00023053"/>
    </source>
</evidence>